<sequence>MLKKKIALIELTTYHEECLYSQIRFLKDANYDVHLIIHPKIHKNIVHYGIETSKTRFLDPRSSSFFIKRIYNWFTTYQYIVRNGFDVVIFNTASSNKETIALTRLLPKRIKCFGSIHNLKKLNGSFSQKIISKRIQNYYVLNDFLVDSTVLNDRNIRLFPYYPIYFPKFPSSKIMDKKNDVWICIPGEVNYKRRNYKIVLEALSRLELESTNLKIIILGKMNPKNPDVALFSSQVQELNLTPFLITFDHFIENEIFHEYIKTSDFIMAPVSNTEQNYLKYKITGAYNLAFAYKKPLITPQEMSVMPDLYENSYFYEDSESLAQLFNSISNNSLETKKLYTHKKWNYPFQLKKYLKLIEPI</sequence>
<evidence type="ECO:0008006" key="5">
    <source>
        <dbReference type="Google" id="ProtNLM"/>
    </source>
</evidence>
<dbReference type="AlphaFoldDB" id="A0A5B2TV80"/>
<dbReference type="EMBL" id="VUOE01000001">
    <property type="protein sequence ID" value="KAA2218139.1"/>
    <property type="molecule type" value="Genomic_DNA"/>
</dbReference>
<reference evidence="1 3" key="1">
    <citation type="submission" date="2019-09" db="EMBL/GenBank/DDBJ databases">
        <authorList>
            <person name="Khan S.A."/>
            <person name="Jeon C.O."/>
            <person name="Chun B.H."/>
            <person name="Jeong S.E."/>
        </authorList>
    </citation>
    <scope>NUCLEOTIDE SEQUENCE [LARGE SCALE GENOMIC DNA]</scope>
    <source>
        <strain evidence="1 3">KCTC 42508</strain>
    </source>
</reference>
<dbReference type="SUPFAM" id="SSF53756">
    <property type="entry name" value="UDP-Glycosyltransferase/glycogen phosphorylase"/>
    <property type="match status" value="1"/>
</dbReference>
<proteinExistence type="predicted"/>
<organism evidence="1 3">
    <name type="scientific">Maribacter flavus</name>
    <dbReference type="NCBI Taxonomy" id="1658664"/>
    <lineage>
        <taxon>Bacteria</taxon>
        <taxon>Pseudomonadati</taxon>
        <taxon>Bacteroidota</taxon>
        <taxon>Flavobacteriia</taxon>
        <taxon>Flavobacteriales</taxon>
        <taxon>Flavobacteriaceae</taxon>
        <taxon>Maribacter</taxon>
    </lineage>
</organism>
<gene>
    <name evidence="1" type="ORF">F0361_00530</name>
    <name evidence="2" type="ORF">V1H85_14345</name>
</gene>
<dbReference type="Proteomes" id="UP001343698">
    <property type="component" value="Unassembled WGS sequence"/>
</dbReference>
<comment type="caution">
    <text evidence="1">The sequence shown here is derived from an EMBL/GenBank/DDBJ whole genome shotgun (WGS) entry which is preliminary data.</text>
</comment>
<evidence type="ECO:0000313" key="1">
    <source>
        <dbReference type="EMBL" id="KAA2218139.1"/>
    </source>
</evidence>
<dbReference type="Proteomes" id="UP000323188">
    <property type="component" value="Unassembled WGS sequence"/>
</dbReference>
<dbReference type="Gene3D" id="3.40.50.2000">
    <property type="entry name" value="Glycogen Phosphorylase B"/>
    <property type="match status" value="1"/>
</dbReference>
<dbReference type="EMBL" id="JAZDDF010000008">
    <property type="protein sequence ID" value="MEE1973638.1"/>
    <property type="molecule type" value="Genomic_DNA"/>
</dbReference>
<evidence type="ECO:0000313" key="4">
    <source>
        <dbReference type="Proteomes" id="UP001343698"/>
    </source>
</evidence>
<evidence type="ECO:0000313" key="2">
    <source>
        <dbReference type="EMBL" id="MEE1973638.1"/>
    </source>
</evidence>
<reference evidence="2 4" key="2">
    <citation type="submission" date="2024-01" db="EMBL/GenBank/DDBJ databases">
        <title>Maribacter spp. originated from different algae showed divergent polysaccharides utilization ability.</title>
        <authorList>
            <person name="Wang H."/>
            <person name="Wu Y."/>
        </authorList>
    </citation>
    <scope>NUCLEOTIDE SEQUENCE [LARGE SCALE GENOMIC DNA]</scope>
    <source>
        <strain evidence="2 4">KPT27_14</strain>
    </source>
</reference>
<protein>
    <recommendedName>
        <fullName evidence="5">Glycosyltransferase family 4 protein</fullName>
    </recommendedName>
</protein>
<evidence type="ECO:0000313" key="3">
    <source>
        <dbReference type="Proteomes" id="UP000323188"/>
    </source>
</evidence>
<dbReference type="RefSeq" id="WP_154916766.1">
    <property type="nucleotide sequence ID" value="NZ_JAZDDF010000008.1"/>
</dbReference>
<keyword evidence="4" id="KW-1185">Reference proteome</keyword>
<name>A0A5B2TV80_9FLAO</name>
<accession>A0A5B2TV80</accession>